<proteinExistence type="predicted"/>
<dbReference type="AlphaFoldDB" id="A0AAD7WJA6"/>
<evidence type="ECO:0000313" key="5">
    <source>
        <dbReference type="Proteomes" id="UP001221898"/>
    </source>
</evidence>
<dbReference type="InterPro" id="IPR036048">
    <property type="entry name" value="Interleukin_8-like_sf"/>
</dbReference>
<dbReference type="EMBL" id="JAINUG010000093">
    <property type="protein sequence ID" value="KAJ8398114.1"/>
    <property type="molecule type" value="Genomic_DNA"/>
</dbReference>
<dbReference type="SUPFAM" id="SSF54117">
    <property type="entry name" value="Interleukin 8-like chemokines"/>
    <property type="match status" value="1"/>
</dbReference>
<dbReference type="InterPro" id="IPR001811">
    <property type="entry name" value="Chemokine_IL8-like_dom"/>
</dbReference>
<feature type="chain" id="PRO_5042206500" description="Chemokine interleukin-8-like domain-containing protein" evidence="2">
    <location>
        <begin position="22"/>
        <end position="110"/>
    </location>
</feature>
<evidence type="ECO:0000313" key="4">
    <source>
        <dbReference type="EMBL" id="KAJ8398114.1"/>
    </source>
</evidence>
<dbReference type="Proteomes" id="UP001221898">
    <property type="component" value="Unassembled WGS sequence"/>
</dbReference>
<evidence type="ECO:0000256" key="1">
    <source>
        <dbReference type="ARBA" id="ARBA00022514"/>
    </source>
</evidence>
<dbReference type="GO" id="GO:0008009">
    <property type="term" value="F:chemokine activity"/>
    <property type="evidence" value="ECO:0007669"/>
    <property type="project" value="InterPro"/>
</dbReference>
<evidence type="ECO:0000256" key="2">
    <source>
        <dbReference type="SAM" id="SignalP"/>
    </source>
</evidence>
<evidence type="ECO:0000259" key="3">
    <source>
        <dbReference type="Pfam" id="PF00048"/>
    </source>
</evidence>
<gene>
    <name evidence="4" type="ORF">AAFF_G00431910</name>
</gene>
<keyword evidence="1" id="KW-0202">Cytokine</keyword>
<dbReference type="GO" id="GO:0005615">
    <property type="term" value="C:extracellular space"/>
    <property type="evidence" value="ECO:0007669"/>
    <property type="project" value="UniProtKB-KW"/>
</dbReference>
<comment type="caution">
    <text evidence="4">The sequence shown here is derived from an EMBL/GenBank/DDBJ whole genome shotgun (WGS) entry which is preliminary data.</text>
</comment>
<dbReference type="Gene3D" id="2.40.50.40">
    <property type="match status" value="1"/>
</dbReference>
<keyword evidence="2" id="KW-0732">Signal</keyword>
<dbReference type="Pfam" id="PF00048">
    <property type="entry name" value="IL8"/>
    <property type="match status" value="1"/>
</dbReference>
<organism evidence="4 5">
    <name type="scientific">Aldrovandia affinis</name>
    <dbReference type="NCBI Taxonomy" id="143900"/>
    <lineage>
        <taxon>Eukaryota</taxon>
        <taxon>Metazoa</taxon>
        <taxon>Chordata</taxon>
        <taxon>Craniata</taxon>
        <taxon>Vertebrata</taxon>
        <taxon>Euteleostomi</taxon>
        <taxon>Actinopterygii</taxon>
        <taxon>Neopterygii</taxon>
        <taxon>Teleostei</taxon>
        <taxon>Notacanthiformes</taxon>
        <taxon>Halosauridae</taxon>
        <taxon>Aldrovandia</taxon>
    </lineage>
</organism>
<sequence length="110" mass="12676">MNAAALIFLCVIVFGVGVTHCAGQMKGTERCICTGKPLKRMNLRRMQTIEVFAVSPWCSQIEIIATEKKTTQKRCLDSLGKQGRSFLYNNRQKKQIKYPKRKRGKKQRRQ</sequence>
<protein>
    <recommendedName>
        <fullName evidence="3">Chemokine interleukin-8-like domain-containing protein</fullName>
    </recommendedName>
</protein>
<keyword evidence="5" id="KW-1185">Reference proteome</keyword>
<feature type="signal peptide" evidence="2">
    <location>
        <begin position="1"/>
        <end position="21"/>
    </location>
</feature>
<dbReference type="GO" id="GO:0006955">
    <property type="term" value="P:immune response"/>
    <property type="evidence" value="ECO:0007669"/>
    <property type="project" value="InterPro"/>
</dbReference>
<feature type="domain" description="Chemokine interleukin-8-like" evidence="3">
    <location>
        <begin position="29"/>
        <end position="78"/>
    </location>
</feature>
<name>A0AAD7WJA6_9TELE</name>
<reference evidence="4" key="1">
    <citation type="journal article" date="2023" name="Science">
        <title>Genome structures resolve the early diversification of teleost fishes.</title>
        <authorList>
            <person name="Parey E."/>
            <person name="Louis A."/>
            <person name="Montfort J."/>
            <person name="Bouchez O."/>
            <person name="Roques C."/>
            <person name="Iampietro C."/>
            <person name="Lluch J."/>
            <person name="Castinel A."/>
            <person name="Donnadieu C."/>
            <person name="Desvignes T."/>
            <person name="Floi Bucao C."/>
            <person name="Jouanno E."/>
            <person name="Wen M."/>
            <person name="Mejri S."/>
            <person name="Dirks R."/>
            <person name="Jansen H."/>
            <person name="Henkel C."/>
            <person name="Chen W.J."/>
            <person name="Zahm M."/>
            <person name="Cabau C."/>
            <person name="Klopp C."/>
            <person name="Thompson A.W."/>
            <person name="Robinson-Rechavi M."/>
            <person name="Braasch I."/>
            <person name="Lecointre G."/>
            <person name="Bobe J."/>
            <person name="Postlethwait J.H."/>
            <person name="Berthelot C."/>
            <person name="Roest Crollius H."/>
            <person name="Guiguen Y."/>
        </authorList>
    </citation>
    <scope>NUCLEOTIDE SEQUENCE</scope>
    <source>
        <strain evidence="4">NC1722</strain>
    </source>
</reference>
<accession>A0AAD7WJA6</accession>